<dbReference type="GO" id="GO:0016787">
    <property type="term" value="F:hydrolase activity"/>
    <property type="evidence" value="ECO:0007669"/>
    <property type="project" value="UniProtKB-KW"/>
</dbReference>
<evidence type="ECO:0000313" key="4">
    <source>
        <dbReference type="Proteomes" id="UP001164965"/>
    </source>
</evidence>
<evidence type="ECO:0000259" key="2">
    <source>
        <dbReference type="Pfam" id="PF12697"/>
    </source>
</evidence>
<sequence>MSRDGTLISYLERGRAGAPPLVLLHGWAQSADCWGEEVLDGLSAGHHVLAPDLRGHGRSGAPAGGYDDPTAWAADLDAVLAAAGVREPPVLVGWSYGGLVACDWLRSGGGGAGGVAAGLVLVGAVTGLGRGRAGGRVGAAMRAAVPDGLSEDPALAVPALAGFAGALTTDGPRVQALLGASLATPPRVRAALFARTCDSDDVLAGFGGPSVVLHGTADAVVDVSAGRHAADLLPAVRTSWWEGSGHAPFVEDPQRFVAEVLAVRAS</sequence>
<name>A0ABY6P549_9NOCA</name>
<dbReference type="PANTHER" id="PTHR43798:SF31">
    <property type="entry name" value="AB HYDROLASE SUPERFAMILY PROTEIN YCLE"/>
    <property type="match status" value="1"/>
</dbReference>
<dbReference type="InterPro" id="IPR029058">
    <property type="entry name" value="AB_hydrolase_fold"/>
</dbReference>
<keyword evidence="4" id="KW-1185">Reference proteome</keyword>
<reference evidence="3" key="1">
    <citation type="submission" date="2022-10" db="EMBL/GenBank/DDBJ databases">
        <title>Rhodococcus sp.75.</title>
        <authorList>
            <person name="Sun M."/>
        </authorList>
    </citation>
    <scope>NUCLEOTIDE SEQUENCE</scope>
    <source>
        <strain evidence="3">75</strain>
    </source>
</reference>
<gene>
    <name evidence="3" type="ORF">RHODO2019_01595</name>
</gene>
<dbReference type="PANTHER" id="PTHR43798">
    <property type="entry name" value="MONOACYLGLYCEROL LIPASE"/>
    <property type="match status" value="1"/>
</dbReference>
<evidence type="ECO:0000313" key="3">
    <source>
        <dbReference type="EMBL" id="UZJ26780.1"/>
    </source>
</evidence>
<protein>
    <submittedName>
        <fullName evidence="3">Alpha/beta hydrolase</fullName>
    </submittedName>
</protein>
<dbReference type="SUPFAM" id="SSF53474">
    <property type="entry name" value="alpha/beta-Hydrolases"/>
    <property type="match status" value="1"/>
</dbReference>
<dbReference type="Proteomes" id="UP001164965">
    <property type="component" value="Chromosome"/>
</dbReference>
<dbReference type="EMBL" id="CP110615">
    <property type="protein sequence ID" value="UZJ26780.1"/>
    <property type="molecule type" value="Genomic_DNA"/>
</dbReference>
<proteinExistence type="predicted"/>
<dbReference type="PRINTS" id="PR00111">
    <property type="entry name" value="ABHYDROLASE"/>
</dbReference>
<organism evidence="3 4">
    <name type="scientific">Rhodococcus antarcticus</name>
    <dbReference type="NCBI Taxonomy" id="2987751"/>
    <lineage>
        <taxon>Bacteria</taxon>
        <taxon>Bacillati</taxon>
        <taxon>Actinomycetota</taxon>
        <taxon>Actinomycetes</taxon>
        <taxon>Mycobacteriales</taxon>
        <taxon>Nocardiaceae</taxon>
        <taxon>Rhodococcus</taxon>
    </lineage>
</organism>
<dbReference type="InterPro" id="IPR000073">
    <property type="entry name" value="AB_hydrolase_1"/>
</dbReference>
<dbReference type="Gene3D" id="3.40.50.1820">
    <property type="entry name" value="alpha/beta hydrolase"/>
    <property type="match status" value="1"/>
</dbReference>
<keyword evidence="1 3" id="KW-0378">Hydrolase</keyword>
<dbReference type="InterPro" id="IPR050266">
    <property type="entry name" value="AB_hydrolase_sf"/>
</dbReference>
<feature type="domain" description="AB hydrolase-1" evidence="2">
    <location>
        <begin position="21"/>
        <end position="258"/>
    </location>
</feature>
<accession>A0ABY6P549</accession>
<dbReference type="Pfam" id="PF12697">
    <property type="entry name" value="Abhydrolase_6"/>
    <property type="match status" value="1"/>
</dbReference>
<evidence type="ECO:0000256" key="1">
    <source>
        <dbReference type="ARBA" id="ARBA00022801"/>
    </source>
</evidence>